<sequence length="2301" mass="240785">MSEGKVEEGSTDAITGAQLFEVDESVKGLNGTIKQVGENVTTLDGHINKYLAGGAKVLAGTEPTYKVQGKEHHDVGSAFVGVDTSLTDLYAKFDGLQNSVGDDSLVAQNKESKLITIGAKVEGNKISITNKSGQARTLTGLAEGSVRGGSTDAVTGAQLYGVQEKLDPLDLIVKKAEGDVTKLDKNINKYLAGGANVLTGTQLTYKVQDDEYHSVGAAFVGVDSKLTDLYDKLGKVETVGDDSLVAQGVSGVITIGAKVEGSKISITNKKGEARTLTGLAEGDLSEASTEAVTGKQLWDVQEKFEPLNGTVEKAKGDVETLNKNINEYLGGADVLAGKAPTYKIQGKEHHNVGTAFVGVDNTLTVLVGDVDYVMKAVNNSLVEQEGLKITIGAKVEGNEISIAGSAGLRTLTGLADGSETEESTDAVTGKQLYKFKGEVETLTSTVNEASGNVTKLAGNLNTALGGDANVLAGEAPTYKILGNNDEGYKGVEAAFKGVDGKLTELEGKIDGVTGTANNALVAQDKESKVITIGGKAEGDKISILNKDGGSRTLTGLSEGSVTEGSTDAITGAQLFEVDESVKGLNGTIKQVGEHVTTLDGNINKYLAGGANVLGSEAPTYEVQEREYNSVGAAFEGVDTSLTDLYEKFDGLQNSVGDDSLVAQNKESKLITIGAKVEGNKISITNKKGQARTLTGLAEGSVRGGSTDAVTGAQLYGVQEKLDPLDLIVKKAEGDVTKLDKNINKYLAGGANVLTGTQLTYKVQDDEYHSVGAAFVGVDSKLTDLYDKLGKVETVGDDSLVAQGVSGVITIGAKVEGSKISITNKKGEARTLTGLAEGDLSEASTEAVTGKQLWDVQEKFEPLNGTVEKAKGDVETLNKNINEYLGGADVLAGKAPTYKIQGKEHHNVGTAFVGVDNTLTVLVGDVDYVMKAVNNSLVEQEGLKITIGGKVGGNEISIAGSAGLRKLTGLAEGDVSDKSTEAVTGKQLYKFKGEVETLTSTVNEASGNVTTLAGNLNTALGGDANVLAGEAPTYKILGNNDEGYKGVEAAFKGVDGKLKELDEKIDGVTGTASNALVAQDKESKVITIGGKAEGDEISILNKDGGSRTLTGLSEGSVTEGSTDAITGAQLFEVEQKFEPLNGTIKQVGEHVTTLDGNINKYLAGGANVLGSEAPTYEVQEREYNSVGAAFEGVDTSLTDLYAKFDGLQNSVGDDSLVAQNKESKLITIGAKVEGNKISITNKSGQARTLTGLAEGSVRGGSTDAVTGAQLYGVQEKLDPLDLIVKKAEGDVTKLDENINKYLAGGANVLAGKAPTYKVQKDEYNSVGSAFEGVDSKLTDLYDKLGKVETVGDDSLVAQGVSGVITIGAKVEGSKISITNKKGEARTLTGLAEGDLSEVSTEAVTGKQLWEVQEKFKPLNSTVEEAKGDVETLNKNINKYLGGADVLAGKEPTYTIQGSPYNNVGTAFVAVDNTLTQLSNQIDEIETNGIFVRAGGGSLIEQDPSSHIITIGAKVGGDEISIANKDGGERKLTGLKEGKVDKNSTEAVTGKQLFEVEQKFEPLNGTIEQVGKNVTTLDGHINKYLAGGANVLAGTEPTYKVQGKEHHDVGSAFVGVDTSLTDLYAKFDGLQNSVGDDSLVAQNKESKLITIGAKVEGNKISITNKSGQARTLTGLAEGSVTGGSTDAVTGAQLYGVQEKLDPLDLIVKKAEGDVTKLDENINEYLAGGANVLAGKAPTYKVQKDEYNSVEAAFKGVDSKLTDLYDKLGKVETVGDDSLVAQGVSGVITIGAKVEGSKISITNKKGEARTLTGLAEGDLSEASTEAVTGKQLWEVQEKFEPLNGTVEKAKGDVETLNKNINEYLGGADVLAGKEPTYTIQGSPYNNVGTAFVAVDNTLTQLSNQIDEIETNGIFVRAGGGSLIEQDPSSHIITIGAKVGGDEISIANKDGGERKLTGLKEGKVDKNSTEAITGKQLFEMNTTIAEYFGGGAGYQDGKWTDPTFTIADFGVQSKNGEQTYHNVADAFGAVNSSMSGLNGRIEKVEQQTSSQVNSDSLNWNNDKNAYDASHDGKDSKITHVAQGDVEQGSTDAVTGHQLWVIDEKINNLEGKVDSIVSEVDIITDGAVVYDKDEQGNKINSITLKGGKEDEPVLIDNVADGKIEKDSKQAVNGGQLHNYVQEQTKLVLADANKYTDEKIENIVGDAVAQANAYTDMKFSALSYKIDSVQKEARQAAAIGLSVSNLRYNDTPGKFSVAFGSGMWRNHSAPAFGAGYTSEDGDIRSNLSVTTSGGHWGVGAGISFTLN</sequence>
<feature type="region of interest" description="Disordered" evidence="11">
    <location>
        <begin position="2041"/>
        <end position="2069"/>
    </location>
</feature>
<reference evidence="15" key="1">
    <citation type="journal article" date="2017" name="Genome Biol. Evol.">
        <title>Evolutionary Dynamics of Pathoadaptation Revealed by Three Independent Acquisitions of the VirB/D4 Type IV Secretion System in Bartonella.</title>
        <authorList>
            <person name="Harms A."/>
            <person name="Segers F.H."/>
            <person name="Quebatte M."/>
            <person name="Mistl C."/>
            <person name="Manfredi P."/>
            <person name="Korner J."/>
            <person name="Chomel B.B."/>
            <person name="Kosoy M."/>
            <person name="Maruyama S."/>
            <person name="Engel P."/>
            <person name="Dehio C."/>
        </authorList>
    </citation>
    <scope>NUCLEOTIDE SEQUENCE [LARGE SCALE GENOMIC DNA]</scope>
    <source>
        <strain evidence="15">R1</strain>
    </source>
</reference>
<dbReference type="Proteomes" id="UP000190811">
    <property type="component" value="Chromosome"/>
</dbReference>
<accession>A0A1S6XPE8</accession>
<evidence type="ECO:0000256" key="8">
    <source>
        <dbReference type="ARBA" id="ARBA00022927"/>
    </source>
</evidence>
<evidence type="ECO:0000256" key="6">
    <source>
        <dbReference type="ARBA" id="ARBA00022692"/>
    </source>
</evidence>
<dbReference type="GO" id="GO:0009279">
    <property type="term" value="C:cell outer membrane"/>
    <property type="evidence" value="ECO:0007669"/>
    <property type="project" value="UniProtKB-SubCell"/>
</dbReference>
<comment type="similarity">
    <text evidence="3">Belongs to the autotransporter-2 (AT-2) (TC 1.B.40) family.</text>
</comment>
<protein>
    <submittedName>
        <fullName evidence="14">YadA-like C-terminal region</fullName>
    </submittedName>
</protein>
<feature type="domain" description="Trimeric autotransporter adhesin YadA-like stalk" evidence="13">
    <location>
        <begin position="1248"/>
        <end position="1276"/>
    </location>
</feature>
<evidence type="ECO:0000256" key="2">
    <source>
        <dbReference type="ARBA" id="ARBA00004442"/>
    </source>
</evidence>
<feature type="domain" description="Trimeric autotransporter adhesin YadA-like stalk" evidence="13">
    <location>
        <begin position="1951"/>
        <end position="1989"/>
    </location>
</feature>
<dbReference type="Gene3D" id="6.10.250.2030">
    <property type="match status" value="12"/>
</dbReference>
<feature type="domain" description="Trimeric autotransporter adhesin YadA-like stalk" evidence="13">
    <location>
        <begin position="1109"/>
        <end position="1135"/>
    </location>
</feature>
<dbReference type="NCBIfam" id="NF033870">
    <property type="entry name" value="VOMP_auto_Cterm"/>
    <property type="match status" value="1"/>
</dbReference>
<feature type="domain" description="Trimeric autotransporter adhesin YadA-like stalk" evidence="13">
    <location>
        <begin position="411"/>
        <end position="453"/>
    </location>
</feature>
<evidence type="ECO:0000259" key="13">
    <source>
        <dbReference type="Pfam" id="PF05662"/>
    </source>
</evidence>
<keyword evidence="10" id="KW-0998">Cell outer membrane</keyword>
<feature type="domain" description="Trimeric autotransporter adhesin YadA-like stalk" evidence="13">
    <location>
        <begin position="1670"/>
        <end position="1698"/>
    </location>
</feature>
<evidence type="ECO:0000256" key="10">
    <source>
        <dbReference type="ARBA" id="ARBA00023237"/>
    </source>
</evidence>
<keyword evidence="6" id="KW-0812">Transmembrane</keyword>
<feature type="domain" description="Trimeric autotransporter adhesin YadA-like stalk" evidence="13">
    <location>
        <begin position="2072"/>
        <end position="2110"/>
    </location>
</feature>
<keyword evidence="8" id="KW-0653">Protein transport</keyword>
<dbReference type="Gene3D" id="4.10.80.270">
    <property type="match status" value="1"/>
</dbReference>
<organism evidence="14 15">
    <name type="scientific">Bartonella schoenbuchensis (strain DSM 13525 / NCTC 13165 / R1)</name>
    <dbReference type="NCBI Taxonomy" id="687861"/>
    <lineage>
        <taxon>Bacteria</taxon>
        <taxon>Pseudomonadati</taxon>
        <taxon>Pseudomonadota</taxon>
        <taxon>Alphaproteobacteria</taxon>
        <taxon>Hyphomicrobiales</taxon>
        <taxon>Bartonellaceae</taxon>
        <taxon>Bartonella</taxon>
    </lineage>
</organism>
<feature type="domain" description="Trimeric autotransporter adhesin YadA-like stalk" evidence="13">
    <location>
        <begin position="693"/>
        <end position="721"/>
    </location>
</feature>
<evidence type="ECO:0000259" key="12">
    <source>
        <dbReference type="Pfam" id="PF03895"/>
    </source>
</evidence>
<proteinExistence type="inferred from homology"/>
<evidence type="ECO:0000313" key="15">
    <source>
        <dbReference type="Proteomes" id="UP000190811"/>
    </source>
</evidence>
<dbReference type="Pfam" id="PF03895">
    <property type="entry name" value="YadA_anchor"/>
    <property type="match status" value="1"/>
</dbReference>
<dbReference type="RefSeq" id="WP_078689451.1">
    <property type="nucleotide sequence ID" value="NZ_CP019789.1"/>
</dbReference>
<feature type="domain" description="Trimeric autotransporter adhesin YadA-like stalk" evidence="13">
    <location>
        <begin position="4"/>
        <end position="39"/>
    </location>
</feature>
<dbReference type="SUPFAM" id="SSF54523">
    <property type="entry name" value="Pili subunits"/>
    <property type="match status" value="1"/>
</dbReference>
<feature type="domain" description="Trimeric autotransporter adhesin YadA-like C-terminal membrane anchor" evidence="12">
    <location>
        <begin position="2244"/>
        <end position="2299"/>
    </location>
</feature>
<dbReference type="InterPro" id="IPR011049">
    <property type="entry name" value="Serralysin-like_metalloprot_C"/>
</dbReference>
<feature type="compositionally biased region" description="Polar residues" evidence="11">
    <location>
        <begin position="2042"/>
        <end position="2059"/>
    </location>
</feature>
<keyword evidence="5" id="KW-1134">Transmembrane beta strand</keyword>
<feature type="domain" description="Trimeric autotransporter adhesin YadA-like stalk" evidence="13">
    <location>
        <begin position="1386"/>
        <end position="1413"/>
    </location>
</feature>
<name>A0A1S6XPE8_BARSR</name>
<dbReference type="InterPro" id="IPR045584">
    <property type="entry name" value="Pilin-like"/>
</dbReference>
<dbReference type="STRING" id="687861.BscR1v2_002930"/>
<evidence type="ECO:0000256" key="1">
    <source>
        <dbReference type="ARBA" id="ARBA00004241"/>
    </source>
</evidence>
<feature type="domain" description="Trimeric autotransporter adhesin YadA-like stalk" evidence="13">
    <location>
        <begin position="138"/>
        <end position="166"/>
    </location>
</feature>
<feature type="domain" description="Trimeric autotransporter adhesin YadA-like stalk" evidence="13">
    <location>
        <begin position="1529"/>
        <end position="1559"/>
    </location>
</feature>
<dbReference type="Gene3D" id="3.30.1300.30">
    <property type="entry name" value="GSPII I/J protein-like"/>
    <property type="match status" value="1"/>
</dbReference>
<comment type="subcellular location">
    <subcellularLocation>
        <location evidence="2">Cell outer membrane</location>
    </subcellularLocation>
    <subcellularLocation>
        <location evidence="1">Cell surface</location>
    </subcellularLocation>
</comment>
<evidence type="ECO:0000256" key="7">
    <source>
        <dbReference type="ARBA" id="ARBA00022729"/>
    </source>
</evidence>
<dbReference type="GO" id="GO:0015031">
    <property type="term" value="P:protein transport"/>
    <property type="evidence" value="ECO:0007669"/>
    <property type="project" value="UniProtKB-KW"/>
</dbReference>
<keyword evidence="7" id="KW-0732">Signal</keyword>
<gene>
    <name evidence="14" type="ORF">BscR1v2_002930</name>
</gene>
<dbReference type="InterPro" id="IPR008635">
    <property type="entry name" value="Coiled_stalk_dom"/>
</dbReference>
<dbReference type="InterPro" id="IPR005594">
    <property type="entry name" value="YadA_C"/>
</dbReference>
<dbReference type="Pfam" id="PF05662">
    <property type="entry name" value="YadA_stalk"/>
    <property type="match status" value="17"/>
</dbReference>
<evidence type="ECO:0000256" key="3">
    <source>
        <dbReference type="ARBA" id="ARBA00005848"/>
    </source>
</evidence>
<dbReference type="GO" id="GO:0009986">
    <property type="term" value="C:cell surface"/>
    <property type="evidence" value="ECO:0007669"/>
    <property type="project" value="UniProtKB-SubCell"/>
</dbReference>
<keyword evidence="4" id="KW-0813">Transport</keyword>
<feature type="domain" description="Trimeric autotransporter adhesin YadA-like stalk" evidence="13">
    <location>
        <begin position="554"/>
        <end position="590"/>
    </location>
</feature>
<dbReference type="EMBL" id="CP019789">
    <property type="protein sequence ID" value="AQX30243.1"/>
    <property type="molecule type" value="Genomic_DNA"/>
</dbReference>
<feature type="domain" description="Trimeric autotransporter adhesin YadA-like stalk" evidence="13">
    <location>
        <begin position="2150"/>
        <end position="2177"/>
    </location>
</feature>
<dbReference type="Gene3D" id="1.20.5.170">
    <property type="match status" value="16"/>
</dbReference>
<feature type="compositionally biased region" description="Basic and acidic residues" evidence="11">
    <location>
        <begin position="2060"/>
        <end position="2069"/>
    </location>
</feature>
<feature type="domain" description="Trimeric autotransporter adhesin YadA-like stalk" evidence="13">
    <location>
        <begin position="965"/>
        <end position="1008"/>
    </location>
</feature>
<evidence type="ECO:0000256" key="11">
    <source>
        <dbReference type="SAM" id="MobiDB-lite"/>
    </source>
</evidence>
<evidence type="ECO:0000313" key="14">
    <source>
        <dbReference type="EMBL" id="AQX30243.1"/>
    </source>
</evidence>
<feature type="domain" description="Trimeric autotransporter adhesin YadA-like stalk" evidence="13">
    <location>
        <begin position="831"/>
        <end position="858"/>
    </location>
</feature>
<dbReference type="SUPFAM" id="SSF101967">
    <property type="entry name" value="Adhesin YadA, collagen-binding domain"/>
    <property type="match status" value="2"/>
</dbReference>
<feature type="domain" description="Trimeric autotransporter adhesin YadA-like stalk" evidence="13">
    <location>
        <begin position="1808"/>
        <end position="1835"/>
    </location>
</feature>
<evidence type="ECO:0000256" key="9">
    <source>
        <dbReference type="ARBA" id="ARBA00023136"/>
    </source>
</evidence>
<evidence type="ECO:0000256" key="4">
    <source>
        <dbReference type="ARBA" id="ARBA00022448"/>
    </source>
</evidence>
<evidence type="ECO:0000256" key="5">
    <source>
        <dbReference type="ARBA" id="ARBA00022452"/>
    </source>
</evidence>
<keyword evidence="9" id="KW-0472">Membrane</keyword>
<feature type="domain" description="Trimeric autotransporter adhesin YadA-like stalk" evidence="13">
    <location>
        <begin position="276"/>
        <end position="303"/>
    </location>
</feature>